<sequence>MISKAVKKDLKKLIGMATRFAGSSKFTRFNPEIFVQTWENLFDMGIGVIFIFDDFKGMLGAIKYPDPNSGEMTATEMFWWVDPEYRGKGNRLLTEYEKWANENDCSRAIMVHLSDIMPEKLKAFYNRKGYIEMETHFVKEI</sequence>
<dbReference type="PROSITE" id="PS51186">
    <property type="entry name" value="GNAT"/>
    <property type="match status" value="1"/>
</dbReference>
<organism evidence="2">
    <name type="scientific">viral metagenome</name>
    <dbReference type="NCBI Taxonomy" id="1070528"/>
    <lineage>
        <taxon>unclassified sequences</taxon>
        <taxon>metagenomes</taxon>
        <taxon>organismal metagenomes</taxon>
    </lineage>
</organism>
<dbReference type="GO" id="GO:0016747">
    <property type="term" value="F:acyltransferase activity, transferring groups other than amino-acyl groups"/>
    <property type="evidence" value="ECO:0007669"/>
    <property type="project" value="InterPro"/>
</dbReference>
<name>A0A6H1ZL20_9ZZZZ</name>
<reference evidence="2" key="1">
    <citation type="submission" date="2020-03" db="EMBL/GenBank/DDBJ databases">
        <title>The deep terrestrial virosphere.</title>
        <authorList>
            <person name="Holmfeldt K."/>
            <person name="Nilsson E."/>
            <person name="Simone D."/>
            <person name="Lopez-Fernandez M."/>
            <person name="Wu X."/>
            <person name="de Brujin I."/>
            <person name="Lundin D."/>
            <person name="Andersson A."/>
            <person name="Bertilsson S."/>
            <person name="Dopson M."/>
        </authorList>
    </citation>
    <scope>NUCLEOTIDE SEQUENCE</scope>
    <source>
        <strain evidence="2">TM448A00842</strain>
        <strain evidence="3">TM448B00141</strain>
    </source>
</reference>
<dbReference type="EMBL" id="MT144073">
    <property type="protein sequence ID" value="QJA48159.1"/>
    <property type="molecule type" value="Genomic_DNA"/>
</dbReference>
<dbReference type="CDD" id="cd04301">
    <property type="entry name" value="NAT_SF"/>
    <property type="match status" value="1"/>
</dbReference>
<dbReference type="InterPro" id="IPR016181">
    <property type="entry name" value="Acyl_CoA_acyltransferase"/>
</dbReference>
<accession>A0A6H1ZL20</accession>
<evidence type="ECO:0000259" key="1">
    <source>
        <dbReference type="PROSITE" id="PS51186"/>
    </source>
</evidence>
<keyword evidence="2" id="KW-0808">Transferase</keyword>
<dbReference type="SUPFAM" id="SSF55729">
    <property type="entry name" value="Acyl-CoA N-acyltransferases (Nat)"/>
    <property type="match status" value="1"/>
</dbReference>
<evidence type="ECO:0000313" key="3">
    <source>
        <dbReference type="EMBL" id="QJH93852.1"/>
    </source>
</evidence>
<dbReference type="AlphaFoldDB" id="A0A6H1ZL20"/>
<dbReference type="InterPro" id="IPR000182">
    <property type="entry name" value="GNAT_dom"/>
</dbReference>
<protein>
    <submittedName>
        <fullName evidence="2">Putative acetyltransferase</fullName>
    </submittedName>
</protein>
<evidence type="ECO:0000313" key="2">
    <source>
        <dbReference type="EMBL" id="QJA48159.1"/>
    </source>
</evidence>
<feature type="domain" description="N-acetyltransferase" evidence="1">
    <location>
        <begin position="1"/>
        <end position="141"/>
    </location>
</feature>
<dbReference type="EMBL" id="MT144592">
    <property type="protein sequence ID" value="QJH93852.1"/>
    <property type="molecule type" value="Genomic_DNA"/>
</dbReference>
<proteinExistence type="predicted"/>
<dbReference type="Gene3D" id="3.40.630.30">
    <property type="match status" value="1"/>
</dbReference>
<dbReference type="Pfam" id="PF00583">
    <property type="entry name" value="Acetyltransf_1"/>
    <property type="match status" value="1"/>
</dbReference>
<gene>
    <name evidence="2" type="ORF">TM448A00842_0022</name>
    <name evidence="3" type="ORF">TM448B00141_0038</name>
</gene>